<dbReference type="GO" id="GO:0031146">
    <property type="term" value="P:SCF-dependent proteasomal ubiquitin-dependent protein catabolic process"/>
    <property type="evidence" value="ECO:0007669"/>
    <property type="project" value="TreeGrafter"/>
</dbReference>
<comment type="caution">
    <text evidence="7">The sequence shown here is derived from an EMBL/GenBank/DDBJ whole genome shotgun (WGS) entry which is preliminary data.</text>
</comment>
<dbReference type="FunFam" id="3.80.10.10:FF:000595">
    <property type="entry name" value="EIN3-binding F-box protein 1"/>
    <property type="match status" value="1"/>
</dbReference>
<keyword evidence="8" id="KW-1185">Reference proteome</keyword>
<dbReference type="InterPro" id="IPR032675">
    <property type="entry name" value="LRR_dom_sf"/>
</dbReference>
<dbReference type="AlphaFoldDB" id="A0AAD3SJK5"/>
<keyword evidence="3" id="KW-0936">Ethylene signaling pathway</keyword>
<comment type="subcellular location">
    <subcellularLocation>
        <location evidence="1">Nucleus</location>
    </subcellularLocation>
</comment>
<evidence type="ECO:0000256" key="5">
    <source>
        <dbReference type="ARBA" id="ARBA00023242"/>
    </source>
</evidence>
<dbReference type="SMART" id="SM00256">
    <property type="entry name" value="FBOX"/>
    <property type="match status" value="1"/>
</dbReference>
<dbReference type="Pfam" id="PF25372">
    <property type="entry name" value="DUF7885"/>
    <property type="match status" value="3"/>
</dbReference>
<dbReference type="Pfam" id="PF12937">
    <property type="entry name" value="F-box-like"/>
    <property type="match status" value="1"/>
</dbReference>
<dbReference type="InterPro" id="IPR001810">
    <property type="entry name" value="F-box_dom"/>
</dbReference>
<dbReference type="Gene3D" id="1.20.1280.50">
    <property type="match status" value="1"/>
</dbReference>
<dbReference type="PANTHER" id="PTHR13318:SF95">
    <property type="entry name" value="F-BOX PROTEIN YLR352W"/>
    <property type="match status" value="1"/>
</dbReference>
<dbReference type="GO" id="GO:0009873">
    <property type="term" value="P:ethylene-activated signaling pathway"/>
    <property type="evidence" value="ECO:0007669"/>
    <property type="project" value="UniProtKB-KW"/>
</dbReference>
<evidence type="ECO:0000256" key="2">
    <source>
        <dbReference type="ARBA" id="ARBA00004906"/>
    </source>
</evidence>
<evidence type="ECO:0000256" key="1">
    <source>
        <dbReference type="ARBA" id="ARBA00004123"/>
    </source>
</evidence>
<organism evidence="7 8">
    <name type="scientific">Nepenthes gracilis</name>
    <name type="common">Slender pitcher plant</name>
    <dbReference type="NCBI Taxonomy" id="150966"/>
    <lineage>
        <taxon>Eukaryota</taxon>
        <taxon>Viridiplantae</taxon>
        <taxon>Streptophyta</taxon>
        <taxon>Embryophyta</taxon>
        <taxon>Tracheophyta</taxon>
        <taxon>Spermatophyta</taxon>
        <taxon>Magnoliopsida</taxon>
        <taxon>eudicotyledons</taxon>
        <taxon>Gunneridae</taxon>
        <taxon>Pentapetalae</taxon>
        <taxon>Caryophyllales</taxon>
        <taxon>Nepenthaceae</taxon>
        <taxon>Nepenthes</taxon>
    </lineage>
</organism>
<feature type="domain" description="F-box" evidence="6">
    <location>
        <begin position="70"/>
        <end position="111"/>
    </location>
</feature>
<dbReference type="FunFam" id="3.80.10.10:FF:000451">
    <property type="entry name" value="EIN3-binding F-box protein 1"/>
    <property type="match status" value="1"/>
</dbReference>
<evidence type="ECO:0000256" key="4">
    <source>
        <dbReference type="ARBA" id="ARBA00022786"/>
    </source>
</evidence>
<dbReference type="InterPro" id="IPR057207">
    <property type="entry name" value="FBXL15_LRR"/>
</dbReference>
<dbReference type="FunFam" id="1.20.1280.50:FF:000084">
    <property type="entry name" value="EIN3-binding F-box protein 1"/>
    <property type="match status" value="1"/>
</dbReference>
<keyword evidence="4" id="KW-0833">Ubl conjugation pathway</keyword>
<evidence type="ECO:0000259" key="6">
    <source>
        <dbReference type="SMART" id="SM00256"/>
    </source>
</evidence>
<dbReference type="Proteomes" id="UP001279734">
    <property type="component" value="Unassembled WGS sequence"/>
</dbReference>
<reference evidence="7" key="1">
    <citation type="submission" date="2023-05" db="EMBL/GenBank/DDBJ databases">
        <title>Nepenthes gracilis genome sequencing.</title>
        <authorList>
            <person name="Fukushima K."/>
        </authorList>
    </citation>
    <scope>NUCLEOTIDE SEQUENCE</scope>
    <source>
        <strain evidence="7">SING2019-196</strain>
    </source>
</reference>
<dbReference type="Gene3D" id="3.80.10.10">
    <property type="entry name" value="Ribonuclease Inhibitor"/>
    <property type="match status" value="3"/>
</dbReference>
<dbReference type="GO" id="GO:0005634">
    <property type="term" value="C:nucleus"/>
    <property type="evidence" value="ECO:0007669"/>
    <property type="project" value="UniProtKB-SubCell"/>
</dbReference>
<gene>
    <name evidence="7" type="ORF">Nepgr_013740</name>
</gene>
<accession>A0AAD3SJK5</accession>
<dbReference type="SUPFAM" id="SSF52047">
    <property type="entry name" value="RNI-like"/>
    <property type="match status" value="2"/>
</dbReference>
<dbReference type="GO" id="GO:0010105">
    <property type="term" value="P:negative regulation of ethylene-activated signaling pathway"/>
    <property type="evidence" value="ECO:0007669"/>
    <property type="project" value="UniProtKB-ARBA"/>
</dbReference>
<dbReference type="EMBL" id="BSYO01000011">
    <property type="protein sequence ID" value="GMH11899.1"/>
    <property type="molecule type" value="Genomic_DNA"/>
</dbReference>
<dbReference type="FunFam" id="3.80.10.10:FF:000473">
    <property type="entry name" value="EIN3-binding F-box protein 1"/>
    <property type="match status" value="1"/>
</dbReference>
<comment type="pathway">
    <text evidence="2">Protein modification; protein ubiquitination.</text>
</comment>
<dbReference type="SMART" id="SM00367">
    <property type="entry name" value="LRR_CC"/>
    <property type="match status" value="13"/>
</dbReference>
<evidence type="ECO:0000256" key="3">
    <source>
        <dbReference type="ARBA" id="ARBA00022745"/>
    </source>
</evidence>
<evidence type="ECO:0000313" key="7">
    <source>
        <dbReference type="EMBL" id="GMH11899.1"/>
    </source>
</evidence>
<dbReference type="CDD" id="cd22159">
    <property type="entry name" value="F-box_AtTIR1-like"/>
    <property type="match status" value="1"/>
</dbReference>
<proteinExistence type="predicted"/>
<keyword evidence="5" id="KW-0539">Nucleus</keyword>
<sequence>MSHIFNYSGVEYYNNERSICLNPKETGLFFPPGHHVDICYFPHKRARITAPVVTIQERFCRRKQASIDVLPDECLIEIFRWLPGGKERSACACVSKRWLMLLSSIQRDELCSGQPFESYCVRRSSKMISTDEDPEFDSDGLLSRSLEGKRATDVRLAAIAVGTRSHGGLGKLTIRGRSCSHGVTNLGLRAIARCCSSLRVLSLWNVFSIGDEGLLEIANGCHRLEKLDLCKCPSVTDKALLAIAKNCPNLTHLAIDSCPNVGNEGLKAVGQLCPNLKSISIKDCPFVGDQGIASVLSSATHALTKLKLQALNISDLSLAVVGHYGKAVIDLALDSLGNVTEKGFWVMGIANGLQKLKTLTIRSCVGVADRGLVAVGNGCPNLKVFSLCKCTFLSDGGLVSFAKAVPSLEILQLEECHRITQIGYFGLLSSCGAKLRALAIKNCFSIRDIDVRVTLPDCFASLQSLSIQNCPGFGNVNLALSAKLCPQLQYVDLSRLDKITDAGFRPLIEGCKAGLVKVILGGCINMTDEVVLAVTKLHGATLKTLNLDGCRKVTDVGLESIAENCLVINDLDISKCAITDFGISSLACLKKLNLRILSLSGCSMVSDKSLPYLVKLGRTLMGLNLQHCNAISRSIVDMLMERLWRCDILC</sequence>
<protein>
    <recommendedName>
        <fullName evidence="6">F-box domain-containing protein</fullName>
    </recommendedName>
</protein>
<name>A0AAD3SJK5_NEPGR</name>
<evidence type="ECO:0000313" key="8">
    <source>
        <dbReference type="Proteomes" id="UP001279734"/>
    </source>
</evidence>
<dbReference type="PANTHER" id="PTHR13318">
    <property type="entry name" value="PARTNER OF PAIRED, ISOFORM B-RELATED"/>
    <property type="match status" value="1"/>
</dbReference>
<dbReference type="InterPro" id="IPR036047">
    <property type="entry name" value="F-box-like_dom_sf"/>
</dbReference>
<dbReference type="GO" id="GO:0019005">
    <property type="term" value="C:SCF ubiquitin ligase complex"/>
    <property type="evidence" value="ECO:0007669"/>
    <property type="project" value="TreeGrafter"/>
</dbReference>
<dbReference type="InterPro" id="IPR006553">
    <property type="entry name" value="Leu-rich_rpt_Cys-con_subtyp"/>
</dbReference>
<dbReference type="SUPFAM" id="SSF81383">
    <property type="entry name" value="F-box domain"/>
    <property type="match status" value="1"/>
</dbReference>